<dbReference type="AlphaFoldDB" id="A0A1N6PC15"/>
<name>A0A1N6PC15_9BACI</name>
<proteinExistence type="predicted"/>
<sequence>MKSSFCQGISMVNTWMGNNLKNEWNGWVIKNNSRIILKERGWDITM</sequence>
<evidence type="ECO:0000313" key="1">
    <source>
        <dbReference type="EMBL" id="SIQ01853.1"/>
    </source>
</evidence>
<dbReference type="EMBL" id="FTLX01000001">
    <property type="protein sequence ID" value="SIQ01853.1"/>
    <property type="molecule type" value="Genomic_DNA"/>
</dbReference>
<protein>
    <submittedName>
        <fullName evidence="1">Uncharacterized protein</fullName>
    </submittedName>
</protein>
<dbReference type="RefSeq" id="WP_156149437.1">
    <property type="nucleotide sequence ID" value="NZ_FTLX01000001.1"/>
</dbReference>
<accession>A0A1N6PC15</accession>
<gene>
    <name evidence="1" type="ORF">SAMN05443094_101461</name>
</gene>
<organism evidence="1 2">
    <name type="scientific">Domibacillus enclensis</name>
    <dbReference type="NCBI Taxonomy" id="1017273"/>
    <lineage>
        <taxon>Bacteria</taxon>
        <taxon>Bacillati</taxon>
        <taxon>Bacillota</taxon>
        <taxon>Bacilli</taxon>
        <taxon>Bacillales</taxon>
        <taxon>Bacillaceae</taxon>
        <taxon>Domibacillus</taxon>
    </lineage>
</organism>
<reference evidence="1 2" key="1">
    <citation type="submission" date="2017-01" db="EMBL/GenBank/DDBJ databases">
        <authorList>
            <person name="Mah S.A."/>
            <person name="Swanson W.J."/>
            <person name="Moy G.W."/>
            <person name="Vacquier V.D."/>
        </authorList>
    </citation>
    <scope>NUCLEOTIDE SEQUENCE [LARGE SCALE GENOMIC DNA]</scope>
    <source>
        <strain evidence="1 2">NIO-1016</strain>
    </source>
</reference>
<evidence type="ECO:0000313" key="2">
    <source>
        <dbReference type="Proteomes" id="UP000186385"/>
    </source>
</evidence>
<dbReference type="Proteomes" id="UP000186385">
    <property type="component" value="Unassembled WGS sequence"/>
</dbReference>